<feature type="domain" description="G-protein coupled receptors family 1 profile" evidence="11">
    <location>
        <begin position="63"/>
        <end position="371"/>
    </location>
</feature>
<dbReference type="PRINTS" id="PR00237">
    <property type="entry name" value="GPCRRHODOPSN"/>
</dbReference>
<protein>
    <recommendedName>
        <fullName evidence="11">G-protein coupled receptors family 1 profile domain-containing protein</fullName>
    </recommendedName>
</protein>
<accession>A0A8S2DNN4</accession>
<evidence type="ECO:0000256" key="7">
    <source>
        <dbReference type="ARBA" id="ARBA00023170"/>
    </source>
</evidence>
<dbReference type="InterPro" id="IPR017452">
    <property type="entry name" value="GPCR_Rhodpsn_7TM"/>
</dbReference>
<keyword evidence="5 9" id="KW-0297">G-protein coupled receptor</keyword>
<feature type="transmembrane region" description="Helical" evidence="10">
    <location>
        <begin position="124"/>
        <end position="147"/>
    </location>
</feature>
<sequence>ETYFSILEVDDVMEVENQTHSSYNYMDSVNDDLLLNSRVIESLWLQYTFVFLSTIEIFFGLIGNGLVIYIFLTRSTIKTSHNYFIANLALSDFILCLITIPLNIYRNLNIYMTFPPVFCHLAEAFPAVNVYVSSLTITAIAIDRYLAVKYPHIRLIGPIVATIILLCIWIISITASSPLFIYSTSSKVYDDSLINVMIIMNCDSTNNTNTSSNECQKYHLSKYQKMHVCLEEWPSGRWRLIERVVTLIFQCIVPILIISVTYYQILCKLKERFRYRFLIKKHNIPSLRQEIRRQRRINILLFSIMFIFAISWLPFNIYHIVFINKIDNSKSSSIYDTNLEYHKKTPTNSSTYVPLILLICMISAVTNPFLYGYFNENFEIEFRQLFSFLTCCAMAEKEQQLFSKRQSTTKHQKTKHQKMLQINEISKIYSSQIRDREQTLTSFV</sequence>
<keyword evidence="7 9" id="KW-0675">Receptor</keyword>
<dbReference type="Gene3D" id="1.20.1070.10">
    <property type="entry name" value="Rhodopsin 7-helix transmembrane proteins"/>
    <property type="match status" value="1"/>
</dbReference>
<keyword evidence="3 9" id="KW-0812">Transmembrane</keyword>
<evidence type="ECO:0000256" key="8">
    <source>
        <dbReference type="ARBA" id="ARBA00023224"/>
    </source>
</evidence>
<evidence type="ECO:0000256" key="4">
    <source>
        <dbReference type="ARBA" id="ARBA00022989"/>
    </source>
</evidence>
<evidence type="ECO:0000259" key="11">
    <source>
        <dbReference type="PROSITE" id="PS50262"/>
    </source>
</evidence>
<evidence type="ECO:0000256" key="9">
    <source>
        <dbReference type="RuleBase" id="RU000688"/>
    </source>
</evidence>
<keyword evidence="4 10" id="KW-1133">Transmembrane helix</keyword>
<dbReference type="Proteomes" id="UP000682733">
    <property type="component" value="Unassembled WGS sequence"/>
</dbReference>
<dbReference type="InterPro" id="IPR000276">
    <property type="entry name" value="GPCR_Rhodpsn"/>
</dbReference>
<feature type="transmembrane region" description="Helical" evidence="10">
    <location>
        <begin position="44"/>
        <end position="72"/>
    </location>
</feature>
<feature type="transmembrane region" description="Helical" evidence="10">
    <location>
        <begin position="352"/>
        <end position="374"/>
    </location>
</feature>
<organism evidence="12 14">
    <name type="scientific">Didymodactylos carnosus</name>
    <dbReference type="NCBI Taxonomy" id="1234261"/>
    <lineage>
        <taxon>Eukaryota</taxon>
        <taxon>Metazoa</taxon>
        <taxon>Spiralia</taxon>
        <taxon>Gnathifera</taxon>
        <taxon>Rotifera</taxon>
        <taxon>Eurotatoria</taxon>
        <taxon>Bdelloidea</taxon>
        <taxon>Philodinida</taxon>
        <taxon>Philodinidae</taxon>
        <taxon>Didymodactylos</taxon>
    </lineage>
</organism>
<dbReference type="Proteomes" id="UP000677228">
    <property type="component" value="Unassembled WGS sequence"/>
</dbReference>
<evidence type="ECO:0000256" key="3">
    <source>
        <dbReference type="ARBA" id="ARBA00022692"/>
    </source>
</evidence>
<dbReference type="PANTHER" id="PTHR24235:SF12">
    <property type="entry name" value="G-PROTEIN COUPLED RECEPTORS FAMILY 1 PROFILE DOMAIN-CONTAINING PROTEIN"/>
    <property type="match status" value="1"/>
</dbReference>
<comment type="similarity">
    <text evidence="2 9">Belongs to the G-protein coupled receptor 1 family.</text>
</comment>
<dbReference type="PROSITE" id="PS00237">
    <property type="entry name" value="G_PROTEIN_RECEP_F1_1"/>
    <property type="match status" value="1"/>
</dbReference>
<keyword evidence="6 10" id="KW-0472">Membrane</keyword>
<feature type="transmembrane region" description="Helical" evidence="10">
    <location>
        <begin position="244"/>
        <end position="266"/>
    </location>
</feature>
<dbReference type="GO" id="GO:0016020">
    <property type="term" value="C:membrane"/>
    <property type="evidence" value="ECO:0007669"/>
    <property type="project" value="UniProtKB-SubCell"/>
</dbReference>
<dbReference type="EMBL" id="CAJNOK010005467">
    <property type="protein sequence ID" value="CAF0973240.1"/>
    <property type="molecule type" value="Genomic_DNA"/>
</dbReference>
<comment type="caution">
    <text evidence="12">The sequence shown here is derived from an EMBL/GenBank/DDBJ whole genome shotgun (WGS) entry which is preliminary data.</text>
</comment>
<evidence type="ECO:0000256" key="5">
    <source>
        <dbReference type="ARBA" id="ARBA00023040"/>
    </source>
</evidence>
<evidence type="ECO:0000256" key="10">
    <source>
        <dbReference type="SAM" id="Phobius"/>
    </source>
</evidence>
<reference evidence="12" key="1">
    <citation type="submission" date="2021-02" db="EMBL/GenBank/DDBJ databases">
        <authorList>
            <person name="Nowell W R."/>
        </authorList>
    </citation>
    <scope>NUCLEOTIDE SEQUENCE</scope>
</reference>
<dbReference type="SUPFAM" id="SSF81321">
    <property type="entry name" value="Family A G protein-coupled receptor-like"/>
    <property type="match status" value="1"/>
</dbReference>
<evidence type="ECO:0000313" key="12">
    <source>
        <dbReference type="EMBL" id="CAF0973240.1"/>
    </source>
</evidence>
<evidence type="ECO:0000313" key="13">
    <source>
        <dbReference type="EMBL" id="CAF3744524.1"/>
    </source>
</evidence>
<comment type="subcellular location">
    <subcellularLocation>
        <location evidence="1">Membrane</location>
        <topology evidence="1">Multi-pass membrane protein</topology>
    </subcellularLocation>
</comment>
<dbReference type="AlphaFoldDB" id="A0A8S2DNN4"/>
<dbReference type="PROSITE" id="PS50262">
    <property type="entry name" value="G_PROTEIN_RECEP_F1_2"/>
    <property type="match status" value="1"/>
</dbReference>
<feature type="non-terminal residue" evidence="12">
    <location>
        <position position="1"/>
    </location>
</feature>
<feature type="transmembrane region" description="Helical" evidence="10">
    <location>
        <begin position="84"/>
        <end position="104"/>
    </location>
</feature>
<feature type="transmembrane region" description="Helical" evidence="10">
    <location>
        <begin position="159"/>
        <end position="182"/>
    </location>
</feature>
<feature type="transmembrane region" description="Helical" evidence="10">
    <location>
        <begin position="297"/>
        <end position="315"/>
    </location>
</feature>
<dbReference type="PANTHER" id="PTHR24235">
    <property type="entry name" value="NEUROPEPTIDE Y RECEPTOR"/>
    <property type="match status" value="1"/>
</dbReference>
<name>A0A8S2DNN4_9BILA</name>
<dbReference type="PRINTS" id="PR01012">
    <property type="entry name" value="NRPEPTIDEYR"/>
</dbReference>
<keyword evidence="8 9" id="KW-0807">Transducer</keyword>
<dbReference type="Pfam" id="PF00001">
    <property type="entry name" value="7tm_1"/>
    <property type="match status" value="2"/>
</dbReference>
<dbReference type="InterPro" id="IPR000611">
    <property type="entry name" value="NPY_rcpt"/>
</dbReference>
<dbReference type="GO" id="GO:0004983">
    <property type="term" value="F:neuropeptide Y receptor activity"/>
    <property type="evidence" value="ECO:0007669"/>
    <property type="project" value="InterPro"/>
</dbReference>
<proteinExistence type="inferred from homology"/>
<gene>
    <name evidence="12" type="ORF">OVA965_LOCUS13209</name>
    <name evidence="13" type="ORF">TMI583_LOCUS13215</name>
</gene>
<dbReference type="SMART" id="SM01381">
    <property type="entry name" value="7TM_GPCR_Srsx"/>
    <property type="match status" value="1"/>
</dbReference>
<evidence type="ECO:0000313" key="14">
    <source>
        <dbReference type="Proteomes" id="UP000677228"/>
    </source>
</evidence>
<evidence type="ECO:0000256" key="6">
    <source>
        <dbReference type="ARBA" id="ARBA00023136"/>
    </source>
</evidence>
<dbReference type="EMBL" id="CAJOBA010005474">
    <property type="protein sequence ID" value="CAF3744524.1"/>
    <property type="molecule type" value="Genomic_DNA"/>
</dbReference>
<evidence type="ECO:0000256" key="2">
    <source>
        <dbReference type="ARBA" id="ARBA00010663"/>
    </source>
</evidence>
<evidence type="ECO:0000256" key="1">
    <source>
        <dbReference type="ARBA" id="ARBA00004141"/>
    </source>
</evidence>